<evidence type="ECO:0000313" key="7">
    <source>
        <dbReference type="EMBL" id="PCH39251.1"/>
    </source>
</evidence>
<keyword evidence="2 5" id="KW-0812">Transmembrane</keyword>
<keyword evidence="4 5" id="KW-0472">Membrane</keyword>
<reference evidence="7 8" key="1">
    <citation type="journal article" date="2012" name="Science">
        <title>The Paleozoic origin of enzymatic lignin decomposition reconstructed from 31 fungal genomes.</title>
        <authorList>
            <person name="Floudas D."/>
            <person name="Binder M."/>
            <person name="Riley R."/>
            <person name="Barry K."/>
            <person name="Blanchette R.A."/>
            <person name="Henrissat B."/>
            <person name="Martinez A.T."/>
            <person name="Otillar R."/>
            <person name="Spatafora J.W."/>
            <person name="Yadav J.S."/>
            <person name="Aerts A."/>
            <person name="Benoit I."/>
            <person name="Boyd A."/>
            <person name="Carlson A."/>
            <person name="Copeland A."/>
            <person name="Coutinho P.M."/>
            <person name="de Vries R.P."/>
            <person name="Ferreira P."/>
            <person name="Findley K."/>
            <person name="Foster B."/>
            <person name="Gaskell J."/>
            <person name="Glotzer D."/>
            <person name="Gorecki P."/>
            <person name="Heitman J."/>
            <person name="Hesse C."/>
            <person name="Hori C."/>
            <person name="Igarashi K."/>
            <person name="Jurgens J.A."/>
            <person name="Kallen N."/>
            <person name="Kersten P."/>
            <person name="Kohler A."/>
            <person name="Kuees U."/>
            <person name="Kumar T.K.A."/>
            <person name="Kuo A."/>
            <person name="LaButti K."/>
            <person name="Larrondo L.F."/>
            <person name="Lindquist E."/>
            <person name="Ling A."/>
            <person name="Lombard V."/>
            <person name="Lucas S."/>
            <person name="Lundell T."/>
            <person name="Martin R."/>
            <person name="McLaughlin D.J."/>
            <person name="Morgenstern I."/>
            <person name="Morin E."/>
            <person name="Murat C."/>
            <person name="Nagy L.G."/>
            <person name="Nolan M."/>
            <person name="Ohm R.A."/>
            <person name="Patyshakuliyeva A."/>
            <person name="Rokas A."/>
            <person name="Ruiz-Duenas F.J."/>
            <person name="Sabat G."/>
            <person name="Salamov A."/>
            <person name="Samejima M."/>
            <person name="Schmutz J."/>
            <person name="Slot J.C."/>
            <person name="St John F."/>
            <person name="Stenlid J."/>
            <person name="Sun H."/>
            <person name="Sun S."/>
            <person name="Syed K."/>
            <person name="Tsang A."/>
            <person name="Wiebenga A."/>
            <person name="Young D."/>
            <person name="Pisabarro A."/>
            <person name="Eastwood D.C."/>
            <person name="Martin F."/>
            <person name="Cullen D."/>
            <person name="Grigoriev I.V."/>
            <person name="Hibbett D.S."/>
        </authorList>
    </citation>
    <scope>NUCLEOTIDE SEQUENCE [LARGE SCALE GENOMIC DNA]</scope>
    <source>
        <strain evidence="7 8">MD-104</strain>
    </source>
</reference>
<dbReference type="STRING" id="742152.A0A2H3JBH0"/>
<feature type="transmembrane region" description="Helical" evidence="5">
    <location>
        <begin position="86"/>
        <end position="105"/>
    </location>
</feature>
<dbReference type="InterPro" id="IPR049453">
    <property type="entry name" value="Memb_transporter_dom"/>
</dbReference>
<organism evidence="7 8">
    <name type="scientific">Wolfiporia cocos (strain MD-104)</name>
    <name type="common">Brown rot fungus</name>
    <dbReference type="NCBI Taxonomy" id="742152"/>
    <lineage>
        <taxon>Eukaryota</taxon>
        <taxon>Fungi</taxon>
        <taxon>Dikarya</taxon>
        <taxon>Basidiomycota</taxon>
        <taxon>Agaricomycotina</taxon>
        <taxon>Agaricomycetes</taxon>
        <taxon>Polyporales</taxon>
        <taxon>Phaeolaceae</taxon>
        <taxon>Wolfiporia</taxon>
    </lineage>
</organism>
<keyword evidence="8" id="KW-1185">Reference proteome</keyword>
<protein>
    <recommendedName>
        <fullName evidence="6">Integral membrane bound transporter domain-containing protein</fullName>
    </recommendedName>
</protein>
<name>A0A2H3JBH0_WOLCO</name>
<evidence type="ECO:0000259" key="6">
    <source>
        <dbReference type="Pfam" id="PF13515"/>
    </source>
</evidence>
<comment type="subcellular location">
    <subcellularLocation>
        <location evidence="1">Membrane</location>
        <topology evidence="1">Multi-pass membrane protein</topology>
    </subcellularLocation>
</comment>
<feature type="domain" description="Integral membrane bound transporter" evidence="6">
    <location>
        <begin position="57"/>
        <end position="154"/>
    </location>
</feature>
<evidence type="ECO:0000256" key="2">
    <source>
        <dbReference type="ARBA" id="ARBA00022692"/>
    </source>
</evidence>
<dbReference type="Pfam" id="PF13515">
    <property type="entry name" value="FUSC_2"/>
    <property type="match status" value="1"/>
</dbReference>
<dbReference type="AlphaFoldDB" id="A0A2H3JBH0"/>
<accession>A0A2H3JBH0</accession>
<sequence>MEAWSLPWMLRARIRLATAHRAIVHSTHLRHAMKNAVGVALLSLPAFMSPDSTGRKWFESWHGQWMVISYVWVLETNTGATWRAGYLRLAGTVLAAIYAYVTWLICHSNPFGLTVLVTAADLPLTWMITKTTLTPLAVPAAVALPIIIFAQYVNPDTTNSVIRETIPGFVRRFVG</sequence>
<dbReference type="PANTHER" id="PTHR47804">
    <property type="entry name" value="60S RIBOSOMAL PROTEIN L19"/>
    <property type="match status" value="1"/>
</dbReference>
<feature type="transmembrane region" description="Helical" evidence="5">
    <location>
        <begin position="136"/>
        <end position="153"/>
    </location>
</feature>
<evidence type="ECO:0000256" key="5">
    <source>
        <dbReference type="SAM" id="Phobius"/>
    </source>
</evidence>
<dbReference type="OrthoDB" id="68611at2759"/>
<evidence type="ECO:0000256" key="4">
    <source>
        <dbReference type="ARBA" id="ARBA00023136"/>
    </source>
</evidence>
<keyword evidence="3 5" id="KW-1133">Transmembrane helix</keyword>
<dbReference type="EMBL" id="KB467976">
    <property type="protein sequence ID" value="PCH39251.1"/>
    <property type="molecule type" value="Genomic_DNA"/>
</dbReference>
<dbReference type="GO" id="GO:0016020">
    <property type="term" value="C:membrane"/>
    <property type="evidence" value="ECO:0007669"/>
    <property type="project" value="UniProtKB-SubCell"/>
</dbReference>
<evidence type="ECO:0000256" key="3">
    <source>
        <dbReference type="ARBA" id="ARBA00022989"/>
    </source>
</evidence>
<evidence type="ECO:0000313" key="8">
    <source>
        <dbReference type="Proteomes" id="UP000218811"/>
    </source>
</evidence>
<evidence type="ECO:0000256" key="1">
    <source>
        <dbReference type="ARBA" id="ARBA00004141"/>
    </source>
</evidence>
<dbReference type="InterPro" id="IPR052430">
    <property type="entry name" value="IVT-Associated"/>
</dbReference>
<proteinExistence type="predicted"/>
<dbReference type="Proteomes" id="UP000218811">
    <property type="component" value="Unassembled WGS sequence"/>
</dbReference>
<dbReference type="PANTHER" id="PTHR47804:SF3">
    <property type="entry name" value="PROTEIN BRE4"/>
    <property type="match status" value="1"/>
</dbReference>
<gene>
    <name evidence="7" type="ORF">WOLCODRAFT_167862</name>
</gene>